<dbReference type="GeneID" id="30038060"/>
<dbReference type="AlphaFoldDB" id="A0A167CLZ8"/>
<protein>
    <submittedName>
        <fullName evidence="2">Transposase</fullName>
    </submittedName>
</protein>
<proteinExistence type="predicted"/>
<evidence type="ECO:0000313" key="3">
    <source>
        <dbReference type="Proteomes" id="UP000189580"/>
    </source>
</evidence>
<feature type="region of interest" description="Disordered" evidence="1">
    <location>
        <begin position="1"/>
        <end position="22"/>
    </location>
</feature>
<evidence type="ECO:0000256" key="1">
    <source>
        <dbReference type="SAM" id="MobiDB-lite"/>
    </source>
</evidence>
<dbReference type="RefSeq" id="XP_018734349.1">
    <property type="nucleotide sequence ID" value="XM_018882940.1"/>
</dbReference>
<reference evidence="2 3" key="1">
    <citation type="submission" date="2016-02" db="EMBL/GenBank/DDBJ databases">
        <title>Complete genome sequence and transcriptome regulation of the pentose utilising yeast Sugiyamaella lignohabitans.</title>
        <authorList>
            <person name="Bellasio M."/>
            <person name="Peymann A."/>
            <person name="Valli M."/>
            <person name="Sipitzky M."/>
            <person name="Graf A."/>
            <person name="Sauer M."/>
            <person name="Marx H."/>
            <person name="Mattanovich D."/>
        </authorList>
    </citation>
    <scope>NUCLEOTIDE SEQUENCE [LARGE SCALE GENOMIC DNA]</scope>
    <source>
        <strain evidence="2 3">CBS 10342</strain>
    </source>
</reference>
<evidence type="ECO:0000313" key="2">
    <source>
        <dbReference type="EMBL" id="ANB11872.1"/>
    </source>
</evidence>
<dbReference type="KEGG" id="slb:AWJ20_97"/>
<dbReference type="EMBL" id="CP014501">
    <property type="protein sequence ID" value="ANB11872.1"/>
    <property type="molecule type" value="Genomic_DNA"/>
</dbReference>
<keyword evidence="3" id="KW-1185">Reference proteome</keyword>
<organism evidence="2 3">
    <name type="scientific">Sugiyamaella lignohabitans</name>
    <dbReference type="NCBI Taxonomy" id="796027"/>
    <lineage>
        <taxon>Eukaryota</taxon>
        <taxon>Fungi</taxon>
        <taxon>Dikarya</taxon>
        <taxon>Ascomycota</taxon>
        <taxon>Saccharomycotina</taxon>
        <taxon>Dipodascomycetes</taxon>
        <taxon>Dipodascales</taxon>
        <taxon>Trichomonascaceae</taxon>
        <taxon>Sugiyamaella</taxon>
    </lineage>
</organism>
<feature type="compositionally biased region" description="Polar residues" evidence="1">
    <location>
        <begin position="1"/>
        <end position="11"/>
    </location>
</feature>
<name>A0A167CLZ8_9ASCO</name>
<dbReference type="Proteomes" id="UP000189580">
    <property type="component" value="Chromosome a"/>
</dbReference>
<accession>A0A167CLZ8</accession>
<dbReference type="OrthoDB" id="10503639at2759"/>
<sequence>MLFKNSITVTSDPRRDQTEAISRPIIPPPIMANFLGTSVNERIPVEVTIFFSSTSIPGKGVGSEPVAIMMFLAFKLTFSEPSRGSTSISFSLTKLPVPLK</sequence>
<gene>
    <name evidence="2" type="ORF">AWJ20_97</name>
</gene>